<gene>
    <name evidence="1" type="ORF">ACFO0J_10070</name>
</gene>
<organism evidence="1 2">
    <name type="scientific">Castellaniella hirudinis</name>
    <dbReference type="NCBI Taxonomy" id="1144617"/>
    <lineage>
        <taxon>Bacteria</taxon>
        <taxon>Pseudomonadati</taxon>
        <taxon>Pseudomonadota</taxon>
        <taxon>Betaproteobacteria</taxon>
        <taxon>Burkholderiales</taxon>
        <taxon>Alcaligenaceae</taxon>
        <taxon>Castellaniella</taxon>
    </lineage>
</organism>
<dbReference type="Proteomes" id="UP001595756">
    <property type="component" value="Unassembled WGS sequence"/>
</dbReference>
<reference evidence="2" key="1">
    <citation type="journal article" date="2019" name="Int. J. Syst. Evol. Microbiol.">
        <title>The Global Catalogue of Microorganisms (GCM) 10K type strain sequencing project: providing services to taxonomists for standard genome sequencing and annotation.</title>
        <authorList>
            <consortium name="The Broad Institute Genomics Platform"/>
            <consortium name="The Broad Institute Genome Sequencing Center for Infectious Disease"/>
            <person name="Wu L."/>
            <person name="Ma J."/>
        </authorList>
    </citation>
    <scope>NUCLEOTIDE SEQUENCE [LARGE SCALE GENOMIC DNA]</scope>
    <source>
        <strain evidence="2">CGMCC 1.19029</strain>
    </source>
</reference>
<sequence>MPKPPPIFEPKTRVRRQSSLLWVFDRFEFDPGYLRSRMFGCETAYMDGMLCLGVIDRGDEPWNGLLVCTSRERQAGLMAEMPALRPHKVLGKWLYISQNDPAFEESAARLVEWVLARDSRIGVEPKRA</sequence>
<evidence type="ECO:0008006" key="3">
    <source>
        <dbReference type="Google" id="ProtNLM"/>
    </source>
</evidence>
<protein>
    <recommendedName>
        <fullName evidence="3">TfoX N-terminal domain-containing protein</fullName>
    </recommendedName>
</protein>
<comment type="caution">
    <text evidence="1">The sequence shown here is derived from an EMBL/GenBank/DDBJ whole genome shotgun (WGS) entry which is preliminary data.</text>
</comment>
<evidence type="ECO:0000313" key="1">
    <source>
        <dbReference type="EMBL" id="MFC4298385.1"/>
    </source>
</evidence>
<dbReference type="EMBL" id="JBHSDY010000005">
    <property type="protein sequence ID" value="MFC4298385.1"/>
    <property type="molecule type" value="Genomic_DNA"/>
</dbReference>
<name>A0ABV8RZQ3_9BURK</name>
<proteinExistence type="predicted"/>
<evidence type="ECO:0000313" key="2">
    <source>
        <dbReference type="Proteomes" id="UP001595756"/>
    </source>
</evidence>
<keyword evidence="2" id="KW-1185">Reference proteome</keyword>
<accession>A0ABV8RZQ3</accession>
<dbReference type="RefSeq" id="WP_376812931.1">
    <property type="nucleotide sequence ID" value="NZ_JBHSDY010000005.1"/>
</dbReference>